<evidence type="ECO:0000256" key="7">
    <source>
        <dbReference type="SAM" id="Phobius"/>
    </source>
</evidence>
<feature type="transmembrane region" description="Helical" evidence="7">
    <location>
        <begin position="176"/>
        <end position="199"/>
    </location>
</feature>
<dbReference type="RefSeq" id="WP_132599206.1">
    <property type="nucleotide sequence ID" value="NZ_NRRP01000004.1"/>
</dbReference>
<sequence length="256" mass="26029">MNVTAADLLTPWQGPLLAWLFVFLRVGAVLALLPAFGERVVPMRIRLALALAFSAVVGPAVAPMLQGVGRVGPAALGYEVITGLALGLVLRLSILALQIAGDIAAQATSLSQILGGAAMDPQPAIGRLMVMAGLALATMAGLHLRAAEAMILSYRVLPPGQPPAAGPLADWGVGEIAGAFALAATLAMPFVAAALLYNLALGVINRAMPQLMVAFVGAPAITAGGLGLLMLALPPILAVWQWDLLARLADPFGSGG</sequence>
<comment type="caution">
    <text evidence="8">The sequence shown here is derived from an EMBL/GenBank/DDBJ whole genome shotgun (WGS) entry which is preliminary data.</text>
</comment>
<dbReference type="PRINTS" id="PR00953">
    <property type="entry name" value="TYPE3IMRPROT"/>
</dbReference>
<dbReference type="Proteomes" id="UP000295733">
    <property type="component" value="Unassembled WGS sequence"/>
</dbReference>
<evidence type="ECO:0000256" key="6">
    <source>
        <dbReference type="ARBA" id="ARBA00023136"/>
    </source>
</evidence>
<dbReference type="PANTHER" id="PTHR30065">
    <property type="entry name" value="FLAGELLAR BIOSYNTHETIC PROTEIN FLIR"/>
    <property type="match status" value="1"/>
</dbReference>
<name>A0A4R2NZL9_RHOAD</name>
<evidence type="ECO:0000256" key="2">
    <source>
        <dbReference type="ARBA" id="ARBA00009772"/>
    </source>
</evidence>
<keyword evidence="9" id="KW-1185">Reference proteome</keyword>
<keyword evidence="8" id="KW-0969">Cilium</keyword>
<dbReference type="GO" id="GO:0006605">
    <property type="term" value="P:protein targeting"/>
    <property type="evidence" value="ECO:0007669"/>
    <property type="project" value="InterPro"/>
</dbReference>
<organism evidence="8 9">
    <name type="scientific">Rhodovulum adriaticum</name>
    <name type="common">Rhodopseudomonas adriatica</name>
    <dbReference type="NCBI Taxonomy" id="35804"/>
    <lineage>
        <taxon>Bacteria</taxon>
        <taxon>Pseudomonadati</taxon>
        <taxon>Pseudomonadota</taxon>
        <taxon>Alphaproteobacteria</taxon>
        <taxon>Rhodobacterales</taxon>
        <taxon>Paracoccaceae</taxon>
        <taxon>Rhodovulum</taxon>
    </lineage>
</organism>
<comment type="similarity">
    <text evidence="2">Belongs to the FliR/MopE/SpaR family.</text>
</comment>
<dbReference type="OrthoDB" id="9779817at2"/>
<dbReference type="AlphaFoldDB" id="A0A4R2NZL9"/>
<proteinExistence type="inferred from homology"/>
<feature type="transmembrane region" description="Helical" evidence="7">
    <location>
        <begin position="124"/>
        <end position="144"/>
    </location>
</feature>
<dbReference type="Pfam" id="PF01311">
    <property type="entry name" value="Bac_export_1"/>
    <property type="match status" value="1"/>
</dbReference>
<evidence type="ECO:0000313" key="8">
    <source>
        <dbReference type="EMBL" id="TCP27652.1"/>
    </source>
</evidence>
<feature type="transmembrane region" description="Helical" evidence="7">
    <location>
        <begin position="16"/>
        <end position="36"/>
    </location>
</feature>
<dbReference type="PANTHER" id="PTHR30065:SF8">
    <property type="entry name" value="FLAGELLAR BIOSYNTHETIC PROTEIN FLIR"/>
    <property type="match status" value="1"/>
</dbReference>
<evidence type="ECO:0000256" key="5">
    <source>
        <dbReference type="ARBA" id="ARBA00022989"/>
    </source>
</evidence>
<dbReference type="GO" id="GO:0005886">
    <property type="term" value="C:plasma membrane"/>
    <property type="evidence" value="ECO:0007669"/>
    <property type="project" value="UniProtKB-SubCell"/>
</dbReference>
<evidence type="ECO:0000313" key="9">
    <source>
        <dbReference type="Proteomes" id="UP000295733"/>
    </source>
</evidence>
<protein>
    <submittedName>
        <fullName evidence="8">Flagellar biosynthetic protein FliR</fullName>
    </submittedName>
</protein>
<dbReference type="EMBL" id="SLXL01000001">
    <property type="protein sequence ID" value="TCP27652.1"/>
    <property type="molecule type" value="Genomic_DNA"/>
</dbReference>
<reference evidence="8 9" key="1">
    <citation type="submission" date="2019-03" db="EMBL/GenBank/DDBJ databases">
        <title>Genomic Encyclopedia of Type Strains, Phase IV (KMG-IV): sequencing the most valuable type-strain genomes for metagenomic binning, comparative biology and taxonomic classification.</title>
        <authorList>
            <person name="Goeker M."/>
        </authorList>
    </citation>
    <scope>NUCLEOTIDE SEQUENCE [LARGE SCALE GENOMIC DNA]</scope>
    <source>
        <strain evidence="8 9">DSM 2781</strain>
    </source>
</reference>
<keyword evidence="4 7" id="KW-0812">Transmembrane</keyword>
<keyword evidence="8" id="KW-0966">Cell projection</keyword>
<keyword evidence="6 7" id="KW-0472">Membrane</keyword>
<keyword evidence="3" id="KW-1003">Cell membrane</keyword>
<feature type="transmembrane region" description="Helical" evidence="7">
    <location>
        <begin position="80"/>
        <end position="103"/>
    </location>
</feature>
<evidence type="ECO:0000256" key="3">
    <source>
        <dbReference type="ARBA" id="ARBA00022475"/>
    </source>
</evidence>
<comment type="subcellular location">
    <subcellularLocation>
        <location evidence="1">Cell membrane</location>
        <topology evidence="1">Multi-pass membrane protein</topology>
    </subcellularLocation>
</comment>
<keyword evidence="8" id="KW-0282">Flagellum</keyword>
<keyword evidence="5 7" id="KW-1133">Transmembrane helix</keyword>
<evidence type="ECO:0000256" key="1">
    <source>
        <dbReference type="ARBA" id="ARBA00004651"/>
    </source>
</evidence>
<accession>A0A4R2NZL9</accession>
<dbReference type="InterPro" id="IPR002010">
    <property type="entry name" value="T3SS_IM_R"/>
</dbReference>
<feature type="transmembrane region" description="Helical" evidence="7">
    <location>
        <begin position="48"/>
        <end position="68"/>
    </location>
</feature>
<evidence type="ECO:0000256" key="4">
    <source>
        <dbReference type="ARBA" id="ARBA00022692"/>
    </source>
</evidence>
<feature type="transmembrane region" description="Helical" evidence="7">
    <location>
        <begin position="211"/>
        <end position="233"/>
    </location>
</feature>
<gene>
    <name evidence="8" type="ORF">EV656_101561</name>
</gene>